<evidence type="ECO:0000256" key="1">
    <source>
        <dbReference type="SAM" id="MobiDB-lite"/>
    </source>
</evidence>
<evidence type="ECO:0000313" key="2">
    <source>
        <dbReference type="EMBL" id="RBQ12167.1"/>
    </source>
</evidence>
<name>A0A366LE78_9ACTN</name>
<proteinExistence type="predicted"/>
<dbReference type="Gene3D" id="3.40.50.150">
    <property type="entry name" value="Vaccinia Virus protein VP39"/>
    <property type="match status" value="1"/>
</dbReference>
<feature type="compositionally biased region" description="Low complexity" evidence="1">
    <location>
        <begin position="124"/>
        <end position="135"/>
    </location>
</feature>
<feature type="compositionally biased region" description="Basic and acidic residues" evidence="1">
    <location>
        <begin position="99"/>
        <end position="109"/>
    </location>
</feature>
<feature type="compositionally biased region" description="Basic residues" evidence="1">
    <location>
        <begin position="83"/>
        <end position="92"/>
    </location>
</feature>
<comment type="caution">
    <text evidence="2">The sequence shown here is derived from an EMBL/GenBank/DDBJ whole genome shotgun (WGS) entry which is preliminary data.</text>
</comment>
<feature type="region of interest" description="Disordered" evidence="1">
    <location>
        <begin position="1"/>
        <end position="21"/>
    </location>
</feature>
<dbReference type="InterPro" id="IPR006764">
    <property type="entry name" value="SAM_dep_MeTrfase_SAV2177_type"/>
</dbReference>
<evidence type="ECO:0000313" key="3">
    <source>
        <dbReference type="Proteomes" id="UP000253303"/>
    </source>
</evidence>
<dbReference type="InterPro" id="IPR029063">
    <property type="entry name" value="SAM-dependent_MTases_sf"/>
</dbReference>
<dbReference type="Pfam" id="PF04672">
    <property type="entry name" value="Methyltransf_19"/>
    <property type="match status" value="1"/>
</dbReference>
<reference evidence="2 3" key="1">
    <citation type="submission" date="2018-06" db="EMBL/GenBank/DDBJ databases">
        <title>Sphaerisporangium craniellae sp. nov., isolated from a marine sponge in the South China Sea.</title>
        <authorList>
            <person name="Li L."/>
        </authorList>
    </citation>
    <scope>NUCLEOTIDE SEQUENCE [LARGE SCALE GENOMIC DNA]</scope>
    <source>
        <strain evidence="2 3">LHW63015</strain>
    </source>
</reference>
<accession>A0A366LE78</accession>
<evidence type="ECO:0008006" key="4">
    <source>
        <dbReference type="Google" id="ProtNLM"/>
    </source>
</evidence>
<keyword evidence="3" id="KW-1185">Reference proteome</keyword>
<dbReference type="AlphaFoldDB" id="A0A366LE78"/>
<dbReference type="Proteomes" id="UP000253303">
    <property type="component" value="Unassembled WGS sequence"/>
</dbReference>
<gene>
    <name evidence="2" type="ORF">DP939_44285</name>
</gene>
<dbReference type="CDD" id="cd02440">
    <property type="entry name" value="AdoMet_MTases"/>
    <property type="match status" value="1"/>
</dbReference>
<organism evidence="2 3">
    <name type="scientific">Spongiactinospora rosea</name>
    <dbReference type="NCBI Taxonomy" id="2248750"/>
    <lineage>
        <taxon>Bacteria</taxon>
        <taxon>Bacillati</taxon>
        <taxon>Actinomycetota</taxon>
        <taxon>Actinomycetes</taxon>
        <taxon>Streptosporangiales</taxon>
        <taxon>Streptosporangiaceae</taxon>
        <taxon>Spongiactinospora</taxon>
    </lineage>
</organism>
<dbReference type="EMBL" id="QMEY01000048">
    <property type="protein sequence ID" value="RBQ12167.1"/>
    <property type="molecule type" value="Genomic_DNA"/>
</dbReference>
<feature type="region of interest" description="Disordered" evidence="1">
    <location>
        <begin position="61"/>
        <end position="141"/>
    </location>
</feature>
<protein>
    <recommendedName>
        <fullName evidence="4">S-adenosyl methyltransferase</fullName>
    </recommendedName>
</protein>
<dbReference type="SUPFAM" id="SSF53335">
    <property type="entry name" value="S-adenosyl-L-methionine-dependent methyltransferases"/>
    <property type="match status" value="1"/>
</dbReference>
<sequence length="450" mass="48743">MATPGTAPLPMTSPVRNGSARSLPRPVAWAAWWPVNADGRMANRLPAHVCFLCGRAGADDPHTHEQVRQHGAVAAAPPPAGRRQTRPGRSGRPRPGPRFPDRVRRRGQDAQRAAVPYGGPPRARPARAGTRSSPCPRHPHHPCCAAAPSSPGALPRRAGGWPAPWPVIRPRPSPRLAATEYLMTIDPSIANTARVYDRLLGGKDNFPADRKVAKEITERAPHIPKLARANRDLLIRVVRHLADHNLVGQYLDIGCGLPTQENIHQVAQALVPETEVVYVDRDPVVIRHGHALLATNARTRMVQADLCDPELILRRAAETLDFDRPIALMMIAVLHFFPDDTGVHAIVRRLVDALPAGSYVVISHATNDPMLAAAAEAYDVPGVKPVLRDAGELTAFFAGLTLTEPVQPIDRILPDDDDDDDDDLPGLEIYQNGGPVRMPVSVLGGIGHKS</sequence>